<accession>A0A2U2DT79</accession>
<dbReference type="Proteomes" id="UP000245252">
    <property type="component" value="Unassembled WGS sequence"/>
</dbReference>
<feature type="region of interest" description="Disordered" evidence="1">
    <location>
        <begin position="233"/>
        <end position="258"/>
    </location>
</feature>
<reference evidence="2 3" key="1">
    <citation type="submission" date="2018-05" db="EMBL/GenBank/DDBJ databases">
        <title>The draft genome of strain NS-104.</title>
        <authorList>
            <person name="Hang P."/>
            <person name="Jiang J."/>
        </authorList>
    </citation>
    <scope>NUCLEOTIDE SEQUENCE [LARGE SCALE GENOMIC DNA]</scope>
    <source>
        <strain evidence="2 3">NS-104</strain>
    </source>
</reference>
<proteinExistence type="predicted"/>
<dbReference type="RefSeq" id="WP_109457883.1">
    <property type="nucleotide sequence ID" value="NZ_QFBC01000003.1"/>
</dbReference>
<comment type="caution">
    <text evidence="2">The sequence shown here is derived from an EMBL/GenBank/DDBJ whole genome shotgun (WGS) entry which is preliminary data.</text>
</comment>
<organism evidence="2 3">
    <name type="scientific">Metarhizobium album</name>
    <dbReference type="NCBI Taxonomy" id="2182425"/>
    <lineage>
        <taxon>Bacteria</taxon>
        <taxon>Pseudomonadati</taxon>
        <taxon>Pseudomonadota</taxon>
        <taxon>Alphaproteobacteria</taxon>
        <taxon>Hyphomicrobiales</taxon>
        <taxon>Rhizobiaceae</taxon>
        <taxon>Metarhizobium</taxon>
    </lineage>
</organism>
<dbReference type="EMBL" id="QFBC01000003">
    <property type="protein sequence ID" value="PWE56508.1"/>
    <property type="molecule type" value="Genomic_DNA"/>
</dbReference>
<feature type="compositionally biased region" description="Polar residues" evidence="1">
    <location>
        <begin position="234"/>
        <end position="252"/>
    </location>
</feature>
<dbReference type="AlphaFoldDB" id="A0A2U2DT79"/>
<evidence type="ECO:0000313" key="2">
    <source>
        <dbReference type="EMBL" id="PWE56508.1"/>
    </source>
</evidence>
<dbReference type="PROSITE" id="PS51257">
    <property type="entry name" value="PROKAR_LIPOPROTEIN"/>
    <property type="match status" value="1"/>
</dbReference>
<evidence type="ECO:0000313" key="3">
    <source>
        <dbReference type="Proteomes" id="UP000245252"/>
    </source>
</evidence>
<dbReference type="OrthoDB" id="8302327at2"/>
<name>A0A2U2DT79_9HYPH</name>
<keyword evidence="3" id="KW-1185">Reference proteome</keyword>
<gene>
    <name evidence="2" type="ORF">DEM27_08965</name>
</gene>
<protein>
    <submittedName>
        <fullName evidence="2">Uncharacterized protein</fullName>
    </submittedName>
</protein>
<evidence type="ECO:0000256" key="1">
    <source>
        <dbReference type="SAM" id="MobiDB-lite"/>
    </source>
</evidence>
<sequence>MARSFVRLFTLLLVGFLITGCAAVKRYQDERLPRYDVREVAVLANGRVSPALIRGVDSRVSHAISATIRTQPLPRVVLSVKIDRVVKGIGESRDRNEATFSVDVFAVDNGALLANGMFKAISYSTSADTAELGLAEEIAARIRSAFDLMTPPLPRAREVVMTRPAAWAATAKAEYEAEQAAKRQSDDTPAMEAVNMPEKAEAVEEVVTKPVIVSGPAVGEDLEDGAVGKISIKPATSTTTDEVVPAGTTSTGAKPVTP</sequence>